<dbReference type="EMBL" id="JACCCW010000001">
    <property type="protein sequence ID" value="NYF78120.1"/>
    <property type="molecule type" value="Genomic_DNA"/>
</dbReference>
<dbReference type="PANTHER" id="PTHR32502:SF2">
    <property type="entry name" value="D-TAGATOSE-1,6-BISPHOSPHATE ALDOLASE SUBUNIT KBAZ"/>
    <property type="match status" value="1"/>
</dbReference>
<dbReference type="InterPro" id="IPR050303">
    <property type="entry name" value="GatZ_KbaZ_carbometab"/>
</dbReference>
<comment type="caution">
    <text evidence="2">The sequence shown here is derived from an EMBL/GenBank/DDBJ whole genome shotgun (WGS) entry which is preliminary data.</text>
</comment>
<dbReference type="NCBIfam" id="TIGR02810">
    <property type="entry name" value="agaZ_gatZ"/>
    <property type="match status" value="1"/>
</dbReference>
<dbReference type="PANTHER" id="PTHR32502">
    <property type="entry name" value="N-ACETYLGALACTOSAMINE PERMEASE II COMPONENT-RELATED"/>
    <property type="match status" value="1"/>
</dbReference>
<dbReference type="GO" id="GO:0005886">
    <property type="term" value="C:plasma membrane"/>
    <property type="evidence" value="ECO:0007669"/>
    <property type="project" value="TreeGrafter"/>
</dbReference>
<dbReference type="SUPFAM" id="SSF51569">
    <property type="entry name" value="Aldolase"/>
    <property type="match status" value="1"/>
</dbReference>
<evidence type="ECO:0000256" key="1">
    <source>
        <dbReference type="ARBA" id="ARBA00005007"/>
    </source>
</evidence>
<organism evidence="2 3">
    <name type="scientific">Granulicella arctica</name>
    <dbReference type="NCBI Taxonomy" id="940613"/>
    <lineage>
        <taxon>Bacteria</taxon>
        <taxon>Pseudomonadati</taxon>
        <taxon>Acidobacteriota</taxon>
        <taxon>Terriglobia</taxon>
        <taxon>Terriglobales</taxon>
        <taxon>Acidobacteriaceae</taxon>
        <taxon>Granulicella</taxon>
    </lineage>
</organism>
<gene>
    <name evidence="2" type="ORF">HDF17_000407</name>
</gene>
<dbReference type="InterPro" id="IPR013785">
    <property type="entry name" value="Aldolase_TIM"/>
</dbReference>
<dbReference type="InterPro" id="IPR012062">
    <property type="entry name" value="GatZ/KbaZ-like"/>
</dbReference>
<dbReference type="Pfam" id="PF08013">
    <property type="entry name" value="GatZ_KbaZ-like"/>
    <property type="match status" value="1"/>
</dbReference>
<comment type="pathway">
    <text evidence="1">Carbohydrate metabolism.</text>
</comment>
<dbReference type="RefSeq" id="WP_179487290.1">
    <property type="nucleotide sequence ID" value="NZ_JACCCW010000001.1"/>
</dbReference>
<dbReference type="GO" id="GO:0005975">
    <property type="term" value="P:carbohydrate metabolic process"/>
    <property type="evidence" value="ECO:0007669"/>
    <property type="project" value="InterPro"/>
</dbReference>
<dbReference type="AlphaFoldDB" id="A0A7Y9PEA6"/>
<reference evidence="2 3" key="1">
    <citation type="submission" date="2020-07" db="EMBL/GenBank/DDBJ databases">
        <title>Genomic Encyclopedia of Type Strains, Phase IV (KMG-V): Genome sequencing to study the core and pangenomes of soil and plant-associated prokaryotes.</title>
        <authorList>
            <person name="Whitman W."/>
        </authorList>
    </citation>
    <scope>NUCLEOTIDE SEQUENCE [LARGE SCALE GENOMIC DNA]</scope>
    <source>
        <strain evidence="2 3">X4EP2</strain>
    </source>
</reference>
<dbReference type="Gene3D" id="1.10.400.20">
    <property type="entry name" value="putative tagatose 6-phosphate kinase domain like"/>
    <property type="match status" value="1"/>
</dbReference>
<keyword evidence="3" id="KW-1185">Reference proteome</keyword>
<accession>A0A7Y9PEA6</accession>
<evidence type="ECO:0000313" key="2">
    <source>
        <dbReference type="EMBL" id="NYF78120.1"/>
    </source>
</evidence>
<evidence type="ECO:0000313" key="3">
    <source>
        <dbReference type="Proteomes" id="UP000589520"/>
    </source>
</evidence>
<proteinExistence type="predicted"/>
<sequence>MSSLLQSHLAKRKLGISAGIYSVCSAHPWVIRAAAEQAAEVGSLLLVEATSNQVNQFGGYTGMRPAEFRSFVLEHVESAGLAAEMLILGGDHLGPNPWRALPAAEAMAHAETMVREYVQAGFTKIHLDASMSCSGDPAQLSDEMVAQRTAQLCKVAEHAHTSGDGPVYVIGTEVPVPGGATHSVHELSVTSTSAAAFTIAVHKRVFEEQGLAEVWPRVIALVVQPGVEFDHDAVIGYDRLKARTLVDWLRGQPEEIVFEAHSTDYQLPQAYVELVEDGFAILKVGPALTFAMREALGALEDIELQLIPEPRCSLLSDVIEKTMLREPADWMPYYAGRPSEQKILRLYSYSDRIRYYWHRPEIAAAVVRLISNLSSVVIPESMLSRYLPAQYARRRKKEIAGDPVSLIVDRIRDVLRDYAAACSAG</sequence>
<dbReference type="PIRSF" id="PIRSF009264">
    <property type="entry name" value="TagBP_ald_AgaZ"/>
    <property type="match status" value="1"/>
</dbReference>
<protein>
    <submittedName>
        <fullName evidence="2">D-tagatose-1,6-bisphosphate aldolase subunit GatZ/KbaZ</fullName>
    </submittedName>
</protein>
<dbReference type="GO" id="GO:0009401">
    <property type="term" value="P:phosphoenolpyruvate-dependent sugar phosphotransferase system"/>
    <property type="evidence" value="ECO:0007669"/>
    <property type="project" value="TreeGrafter"/>
</dbReference>
<name>A0A7Y9PEA6_9BACT</name>
<dbReference type="Gene3D" id="3.20.20.70">
    <property type="entry name" value="Aldolase class I"/>
    <property type="match status" value="1"/>
</dbReference>
<dbReference type="Proteomes" id="UP000589520">
    <property type="component" value="Unassembled WGS sequence"/>
</dbReference>